<evidence type="ECO:0000313" key="7">
    <source>
        <dbReference type="Proteomes" id="UP000092671"/>
    </source>
</evidence>
<sequence>MNIFAPPKLRQGDHIRIISPSSSVASIGGFDANVSAKVRLESMGYTVSFSNNYLANDEFGSASITERVDDLHQAFTDPSIKAILASIGGFNSNELLPHLNYELIKANPKIICGYSDTTAILTAIFAKTGMITYMGASYSSFKMNELQEYQSVMWTQALTQSRYELTPSDKWSSDLWFLPECTRQFFDTQWHVYTEGQASGRLIGGNLSTFCLLNGTPYAPRVDMIGDYVMMLEMAEGYDVMDFARQLTAVLQAYPNPKAVLFGRIPTNVGMTDDLLRAIFDKHLILGRVPVVYDMDFAHTQPLFTVGIGSNVVVDTGRHGTGGIKVMVSE</sequence>
<dbReference type="Gene3D" id="3.50.30.60">
    <property type="entry name" value="LD-carboxypeptidase A C-terminal domain-like"/>
    <property type="match status" value="1"/>
</dbReference>
<dbReference type="SUPFAM" id="SSF141986">
    <property type="entry name" value="LD-carboxypeptidase A C-terminal domain-like"/>
    <property type="match status" value="1"/>
</dbReference>
<dbReference type="GO" id="GO:0016787">
    <property type="term" value="F:hydrolase activity"/>
    <property type="evidence" value="ECO:0007669"/>
    <property type="project" value="UniProtKB-KW"/>
</dbReference>
<evidence type="ECO:0000313" key="6">
    <source>
        <dbReference type="EMBL" id="OBX50863.1"/>
    </source>
</evidence>
<evidence type="ECO:0000259" key="5">
    <source>
        <dbReference type="Pfam" id="PF17676"/>
    </source>
</evidence>
<organism evidence="6 7">
    <name type="scientific">Moraxella nonliquefaciens</name>
    <dbReference type="NCBI Taxonomy" id="478"/>
    <lineage>
        <taxon>Bacteria</taxon>
        <taxon>Pseudomonadati</taxon>
        <taxon>Pseudomonadota</taxon>
        <taxon>Gammaproteobacteria</taxon>
        <taxon>Moraxellales</taxon>
        <taxon>Moraxellaceae</taxon>
        <taxon>Moraxella</taxon>
    </lineage>
</organism>
<evidence type="ECO:0000256" key="2">
    <source>
        <dbReference type="ARBA" id="ARBA00022801"/>
    </source>
</evidence>
<dbReference type="Proteomes" id="UP000092671">
    <property type="component" value="Unassembled WGS sequence"/>
</dbReference>
<feature type="domain" description="LD-carboxypeptidase N-terminal" evidence="4">
    <location>
        <begin position="15"/>
        <end position="135"/>
    </location>
</feature>
<feature type="active site" description="Charge relay system" evidence="3">
    <location>
        <position position="233"/>
    </location>
</feature>
<feature type="active site" description="Charge relay system" evidence="3">
    <location>
        <position position="299"/>
    </location>
</feature>
<protein>
    <submittedName>
        <fullName evidence="6">Peptidase S66</fullName>
    </submittedName>
</protein>
<dbReference type="OrthoDB" id="9807329at2"/>
<evidence type="ECO:0000256" key="3">
    <source>
        <dbReference type="PIRSR" id="PIRSR028757-1"/>
    </source>
</evidence>
<dbReference type="PANTHER" id="PTHR30237">
    <property type="entry name" value="MURAMOYLTETRAPEPTIDE CARBOXYPEPTIDASE"/>
    <property type="match status" value="1"/>
</dbReference>
<feature type="active site" description="Nucleophile" evidence="3">
    <location>
        <position position="115"/>
    </location>
</feature>
<reference evidence="6 7" key="1">
    <citation type="submission" date="2016-06" db="EMBL/GenBank/DDBJ databases">
        <title>Draft genome of Moraxella nonliquefaciens CCUG 60284.</title>
        <authorList>
            <person name="Salva-Serra F."/>
            <person name="Engstrom-Jakobsson H."/>
            <person name="Thorell K."/>
            <person name="Gonzales-Siles L."/>
            <person name="Karlsson R."/>
            <person name="Boulund F."/>
            <person name="Engstrand L."/>
            <person name="Kristiansson E."/>
            <person name="Moore E."/>
        </authorList>
    </citation>
    <scope>NUCLEOTIDE SEQUENCE [LARGE SCALE GENOMIC DNA]</scope>
    <source>
        <strain evidence="6 7">CCUG 60284</strain>
    </source>
</reference>
<dbReference type="PIRSF" id="PIRSF028757">
    <property type="entry name" value="LD-carboxypeptidase"/>
    <property type="match status" value="1"/>
</dbReference>
<dbReference type="InterPro" id="IPR003507">
    <property type="entry name" value="S66_fam"/>
</dbReference>
<dbReference type="InterPro" id="IPR040921">
    <property type="entry name" value="Peptidase_S66C"/>
</dbReference>
<evidence type="ECO:0000256" key="1">
    <source>
        <dbReference type="ARBA" id="ARBA00010233"/>
    </source>
</evidence>
<dbReference type="Gene3D" id="3.40.50.10740">
    <property type="entry name" value="Class I glutamine amidotransferase-like"/>
    <property type="match status" value="1"/>
</dbReference>
<dbReference type="InterPro" id="IPR027461">
    <property type="entry name" value="Carboxypeptidase_A_C_sf"/>
</dbReference>
<accession>A0A1B8PK44</accession>
<dbReference type="Pfam" id="PF02016">
    <property type="entry name" value="Peptidase_S66"/>
    <property type="match status" value="1"/>
</dbReference>
<dbReference type="InterPro" id="IPR029062">
    <property type="entry name" value="Class_I_gatase-like"/>
</dbReference>
<name>A0A1B8PK44_MORNO</name>
<dbReference type="InterPro" id="IPR027478">
    <property type="entry name" value="LdcA_N"/>
</dbReference>
<dbReference type="PANTHER" id="PTHR30237:SF6">
    <property type="entry name" value="CARBOXYPEPTIDASE YOCD-RELATED"/>
    <property type="match status" value="1"/>
</dbReference>
<gene>
    <name evidence="6" type="ORF">A9Z60_02960</name>
</gene>
<dbReference type="EMBL" id="LZDN01000012">
    <property type="protein sequence ID" value="OBX50863.1"/>
    <property type="molecule type" value="Genomic_DNA"/>
</dbReference>
<proteinExistence type="inferred from homology"/>
<feature type="domain" description="LD-carboxypeptidase C-terminal" evidence="5">
    <location>
        <begin position="199"/>
        <end position="312"/>
    </location>
</feature>
<dbReference type="InterPro" id="IPR040449">
    <property type="entry name" value="Peptidase_S66_N"/>
</dbReference>
<dbReference type="AlphaFoldDB" id="A0A1B8PK44"/>
<dbReference type="RefSeq" id="WP_066893131.1">
    <property type="nucleotide sequence ID" value="NZ_LZDN01000012.1"/>
</dbReference>
<dbReference type="CDD" id="cd07062">
    <property type="entry name" value="Peptidase_S66_mccF_like"/>
    <property type="match status" value="1"/>
</dbReference>
<evidence type="ECO:0000259" key="4">
    <source>
        <dbReference type="Pfam" id="PF02016"/>
    </source>
</evidence>
<comment type="similarity">
    <text evidence="1">Belongs to the peptidase S66 family.</text>
</comment>
<keyword evidence="2" id="KW-0378">Hydrolase</keyword>
<comment type="caution">
    <text evidence="6">The sequence shown here is derived from an EMBL/GenBank/DDBJ whole genome shotgun (WGS) entry which is preliminary data.</text>
</comment>
<dbReference type="Pfam" id="PF17676">
    <property type="entry name" value="Peptidase_S66C"/>
    <property type="match status" value="1"/>
</dbReference>
<dbReference type="SUPFAM" id="SSF52317">
    <property type="entry name" value="Class I glutamine amidotransferase-like"/>
    <property type="match status" value="1"/>
</dbReference>